<evidence type="ECO:0000256" key="3">
    <source>
        <dbReference type="ARBA" id="ARBA00001947"/>
    </source>
</evidence>
<evidence type="ECO:0000256" key="2">
    <source>
        <dbReference type="ARBA" id="ARBA00001946"/>
    </source>
</evidence>
<keyword evidence="8" id="KW-0378">Hydrolase</keyword>
<accession>A0A176JZE9</accession>
<dbReference type="GO" id="GO:0004177">
    <property type="term" value="F:aminopeptidase activity"/>
    <property type="evidence" value="ECO:0007669"/>
    <property type="project" value="UniProtKB-KW"/>
</dbReference>
<comment type="cofactor">
    <cofactor evidence="1">
        <name>Co(2+)</name>
        <dbReference type="ChEBI" id="CHEBI:48828"/>
    </cofactor>
</comment>
<dbReference type="InterPro" id="IPR052170">
    <property type="entry name" value="M29_Exopeptidase"/>
</dbReference>
<keyword evidence="9" id="KW-0482">Metalloprotease</keyword>
<dbReference type="Pfam" id="PF02073">
    <property type="entry name" value="Peptidase_M29"/>
    <property type="match status" value="1"/>
</dbReference>
<dbReference type="GO" id="GO:0008237">
    <property type="term" value="F:metallopeptidase activity"/>
    <property type="evidence" value="ECO:0007669"/>
    <property type="project" value="UniProtKB-KW"/>
</dbReference>
<evidence type="ECO:0000313" key="10">
    <source>
        <dbReference type="EMBL" id="OAA29455.1"/>
    </source>
</evidence>
<dbReference type="GO" id="GO:0006508">
    <property type="term" value="P:proteolysis"/>
    <property type="evidence" value="ECO:0007669"/>
    <property type="project" value="UniProtKB-KW"/>
</dbReference>
<evidence type="ECO:0000256" key="7">
    <source>
        <dbReference type="ARBA" id="ARBA00022723"/>
    </source>
</evidence>
<keyword evidence="11" id="KW-1185">Reference proteome</keyword>
<dbReference type="EMBL" id="JFHK01000018">
    <property type="protein sequence ID" value="OAA29455.1"/>
    <property type="molecule type" value="Genomic_DNA"/>
</dbReference>
<organism evidence="10 11">
    <name type="scientific">Kosmotoga arenicorallina S304</name>
    <dbReference type="NCBI Taxonomy" id="1453497"/>
    <lineage>
        <taxon>Bacteria</taxon>
        <taxon>Thermotogati</taxon>
        <taxon>Thermotogota</taxon>
        <taxon>Thermotogae</taxon>
        <taxon>Kosmotogales</taxon>
        <taxon>Kosmotogaceae</taxon>
        <taxon>Kosmotoga</taxon>
    </lineage>
</organism>
<proteinExistence type="inferred from homology"/>
<evidence type="ECO:0000256" key="8">
    <source>
        <dbReference type="ARBA" id="ARBA00022801"/>
    </source>
</evidence>
<dbReference type="PATRIC" id="fig|1453497.3.peg.384"/>
<keyword evidence="6" id="KW-0645">Protease</keyword>
<dbReference type="OrthoDB" id="9803993at2"/>
<dbReference type="PANTHER" id="PTHR34448">
    <property type="entry name" value="AMINOPEPTIDASE"/>
    <property type="match status" value="1"/>
</dbReference>
<reference evidence="10 11" key="1">
    <citation type="submission" date="2014-02" db="EMBL/GenBank/DDBJ databases">
        <title>Kosmotoga genome sequencing.</title>
        <authorList>
            <person name="Pollo S.M."/>
            <person name="Charchuk R."/>
            <person name="Nesbo C.L."/>
        </authorList>
    </citation>
    <scope>NUCLEOTIDE SEQUENCE [LARGE SCALE GENOMIC DNA]</scope>
    <source>
        <strain evidence="10 11">S304</strain>
    </source>
</reference>
<evidence type="ECO:0000313" key="11">
    <source>
        <dbReference type="Proteomes" id="UP000077339"/>
    </source>
</evidence>
<dbReference type="InterPro" id="IPR035097">
    <property type="entry name" value="M29_N-terminal"/>
</dbReference>
<dbReference type="GO" id="GO:0046872">
    <property type="term" value="F:metal ion binding"/>
    <property type="evidence" value="ECO:0007669"/>
    <property type="project" value="UniProtKB-KW"/>
</dbReference>
<dbReference type="Proteomes" id="UP000077339">
    <property type="component" value="Unassembled WGS sequence"/>
</dbReference>
<evidence type="ECO:0000256" key="6">
    <source>
        <dbReference type="ARBA" id="ARBA00022670"/>
    </source>
</evidence>
<comment type="similarity">
    <text evidence="4">Belongs to the peptidase M29 family.</text>
</comment>
<dbReference type="InterPro" id="IPR000787">
    <property type="entry name" value="Peptidase_M29"/>
</dbReference>
<comment type="caution">
    <text evidence="10">The sequence shown here is derived from an EMBL/GenBank/DDBJ whole genome shotgun (WGS) entry which is preliminary data.</text>
</comment>
<dbReference type="RefSeq" id="WP_068348126.1">
    <property type="nucleotide sequence ID" value="NZ_JFHK01000018.1"/>
</dbReference>
<evidence type="ECO:0000256" key="4">
    <source>
        <dbReference type="ARBA" id="ARBA00008236"/>
    </source>
</evidence>
<evidence type="ECO:0000256" key="5">
    <source>
        <dbReference type="ARBA" id="ARBA00022438"/>
    </source>
</evidence>
<dbReference type="PANTHER" id="PTHR34448:SF1">
    <property type="entry name" value="BLL6088 PROTEIN"/>
    <property type="match status" value="1"/>
</dbReference>
<gene>
    <name evidence="10" type="ORF">AT15_01930</name>
</gene>
<dbReference type="PRINTS" id="PR00919">
    <property type="entry name" value="THERMOPTASE"/>
</dbReference>
<sequence>MDERIAKHAKVLVNYSLALKPGEKFFMEGSIAVLPLIRAVYLEALKAGALVQVLIDDPTLGEMHLKHGNDEQLGYLPESVMVVAKTADAFLSIWGSTNTRNLSNVPPENLKKSAEGRSELTKVFFERMGKGEMRWCGTLFPTEAEAQEASMSLSEYEDFVYTACHLDSDDPVAEWKKIHDRQQKYVDFLNAKKHLRIVSKDTDIEMSIEGRKWINSDGHANFPSGEVFTGPVEDTVNGHIRFSFPGIFQGREIEDIRLTFEDGKVVKAEASKGRDLLEKLLEIKGARYVGEVAMGTNYNITKFTKNMLFDEKIGGTVHLALGRAFPETGGKNESDIHWDMLCDMRDGGEIYADSELIYKDGKFLI</sequence>
<dbReference type="AlphaFoldDB" id="A0A176JZE9"/>
<protein>
    <submittedName>
        <fullName evidence="10">Peptidase M29</fullName>
    </submittedName>
</protein>
<dbReference type="Gene3D" id="3.40.1830.10">
    <property type="entry name" value="Thermophilic metalloprotease (M29)"/>
    <property type="match status" value="1"/>
</dbReference>
<keyword evidence="7" id="KW-0479">Metal-binding</keyword>
<evidence type="ECO:0000256" key="9">
    <source>
        <dbReference type="ARBA" id="ARBA00023049"/>
    </source>
</evidence>
<keyword evidence="5" id="KW-0031">Aminopeptidase</keyword>
<comment type="cofactor">
    <cofactor evidence="3">
        <name>Zn(2+)</name>
        <dbReference type="ChEBI" id="CHEBI:29105"/>
    </cofactor>
</comment>
<dbReference type="SUPFAM" id="SSF144052">
    <property type="entry name" value="Thermophilic metalloprotease-like"/>
    <property type="match status" value="1"/>
</dbReference>
<evidence type="ECO:0000256" key="1">
    <source>
        <dbReference type="ARBA" id="ARBA00001941"/>
    </source>
</evidence>
<comment type="cofactor">
    <cofactor evidence="2">
        <name>Mg(2+)</name>
        <dbReference type="ChEBI" id="CHEBI:18420"/>
    </cofactor>
</comment>
<name>A0A176JZE9_9BACT</name>